<organism evidence="1">
    <name type="scientific">Xenopus tropicalis</name>
    <name type="common">Western clawed frog</name>
    <name type="synonym">Silurana tropicalis</name>
    <dbReference type="NCBI Taxonomy" id="8364"/>
    <lineage>
        <taxon>Eukaryota</taxon>
        <taxon>Metazoa</taxon>
        <taxon>Chordata</taxon>
        <taxon>Craniata</taxon>
        <taxon>Vertebrata</taxon>
        <taxon>Euteleostomi</taxon>
        <taxon>Amphibia</taxon>
        <taxon>Batrachia</taxon>
        <taxon>Anura</taxon>
        <taxon>Pipoidea</taxon>
        <taxon>Pipidae</taxon>
        <taxon>Xenopodinae</taxon>
        <taxon>Xenopus</taxon>
        <taxon>Silurana</taxon>
    </lineage>
</organism>
<reference evidence="1" key="1">
    <citation type="submission" date="2009-11" db="EMBL/GenBank/DDBJ databases">
        <authorList>
            <consortium name="US DOE Joint Genome Institute (JGI-PGF)"/>
            <person name="Ottilar R."/>
            <person name="Schmutz J."/>
            <person name="Salamov A."/>
            <person name="Cheng J.F."/>
            <person name="Lucas S."/>
            <person name="Pitluck S."/>
            <person name="Gundlach H."/>
            <person name="Guo Y."/>
            <person name="Haberer G."/>
            <person name="Nasrallah J."/>
            <person name="Mayer K.F.X."/>
            <person name="van de Peer Y."/>
            <person name="Weigel D."/>
            <person name="Grigoriev I.V."/>
        </authorList>
    </citation>
    <scope>NUCLEOTIDE SEQUENCE</scope>
    <source>
        <strain evidence="1">Nigerian</strain>
    </source>
</reference>
<dbReference type="AlphaFoldDB" id="A0A1B8Y9J2"/>
<dbReference type="EMBL" id="KV460374">
    <property type="protein sequence ID" value="OCA19603.1"/>
    <property type="molecule type" value="Genomic_DNA"/>
</dbReference>
<protein>
    <submittedName>
        <fullName evidence="1">Uncharacterized protein</fullName>
    </submittedName>
</protein>
<name>A0A1B8Y9J2_XENTR</name>
<gene>
    <name evidence="1" type="ORF">XENTR_v90028495mg</name>
</gene>
<proteinExistence type="predicted"/>
<reference evidence="1" key="3">
    <citation type="submission" date="2016-05" db="EMBL/GenBank/DDBJ databases">
        <title>WGS assembly of Xenopus tropicalis.</title>
        <authorList>
            <person name="Sessions A."/>
            <person name="Jenkins J."/>
            <person name="Mitros T."/>
            <person name="Lyons J.T."/>
            <person name="Dichmann D.S."/>
            <person name="Robert J."/>
            <person name="Harland R.M."/>
            <person name="Rokhsar D.S."/>
        </authorList>
    </citation>
    <scope>NUCLEOTIDE SEQUENCE</scope>
    <source>
        <strain evidence="1">Nigerian</strain>
    </source>
</reference>
<accession>A0A1B8Y9J2</accession>
<reference evidence="1" key="2">
    <citation type="journal article" date="2010" name="Science">
        <title>The genome of the Western clawed frog Xenopus tropicalis.</title>
        <authorList>
            <person name="Hellsten U."/>
            <person name="Harland R.M."/>
            <person name="Gilchrist M.J."/>
            <person name="Hendrix D."/>
            <person name="Jurka J."/>
            <person name="Kapitonov V."/>
            <person name="Ovcharenko I."/>
            <person name="Putnam N.H."/>
            <person name="Shu S."/>
            <person name="Taher L."/>
            <person name="Blitz I.L."/>
            <person name="Blumberg B."/>
            <person name="Dichmann D.S."/>
            <person name="Dubchak I."/>
            <person name="Amaya E."/>
            <person name="Detter J.C."/>
            <person name="Fletcher R."/>
            <person name="Gerhard D.S."/>
            <person name="Goodstein D."/>
            <person name="Graves T."/>
            <person name="Grigoriev I.V."/>
            <person name="Grimwood J."/>
            <person name="Kawashima T."/>
            <person name="Lindquist E."/>
            <person name="Lucas S.M."/>
            <person name="Mead P.E."/>
            <person name="Mitros T."/>
            <person name="Ogino H."/>
            <person name="Ohta Y."/>
            <person name="Poliakov A.V."/>
            <person name="Pollet N."/>
            <person name="Robert J."/>
            <person name="Salamov A."/>
            <person name="Sater A.K."/>
            <person name="Schmutz J."/>
            <person name="Terry A."/>
            <person name="Vize P.D."/>
            <person name="Warren W.C."/>
            <person name="Wells D."/>
            <person name="Wills A."/>
            <person name="Wilson R.K."/>
            <person name="Zimmerman L.B."/>
            <person name="Zorn A.M."/>
            <person name="Grainger R."/>
            <person name="Grammer T."/>
            <person name="Khokha M.K."/>
            <person name="Richardson P.M."/>
            <person name="Rokhsar D.S."/>
        </authorList>
    </citation>
    <scope>NUCLEOTIDE SEQUENCE [LARGE SCALE GENOMIC DNA]</scope>
    <source>
        <strain evidence="1">Nigerian</strain>
    </source>
</reference>
<evidence type="ECO:0000313" key="1">
    <source>
        <dbReference type="EMBL" id="OCA19603.1"/>
    </source>
</evidence>
<sequence>MVWLGYGASFINKPLYKLLLTPNSKCFIIVVLGGELVRDLLPQKPQRDRCVATSSYFCHCRDVFCVHFLIFCLIRNKLSSLF</sequence>